<name>A0A1A9ZVZ9_GLOPL</name>
<accession>A0A1A9ZVZ9</accession>
<evidence type="ECO:0000256" key="1">
    <source>
        <dbReference type="SAM" id="SignalP"/>
    </source>
</evidence>
<protein>
    <submittedName>
        <fullName evidence="2">Uncharacterized protein</fullName>
    </submittedName>
</protein>
<dbReference type="AlphaFoldDB" id="A0A1A9ZVZ9"/>
<dbReference type="Proteomes" id="UP000092445">
    <property type="component" value="Unassembled WGS sequence"/>
</dbReference>
<keyword evidence="1" id="KW-0732">Signal</keyword>
<proteinExistence type="predicted"/>
<dbReference type="EnsemblMetazoa" id="GPAI026757-RA">
    <property type="protein sequence ID" value="GPAI026757-PA"/>
    <property type="gene ID" value="GPAI026757"/>
</dbReference>
<dbReference type="VEuPathDB" id="VectorBase:GPAI026757"/>
<evidence type="ECO:0000313" key="2">
    <source>
        <dbReference type="EnsemblMetazoa" id="GPAI026757-PA"/>
    </source>
</evidence>
<feature type="signal peptide" evidence="1">
    <location>
        <begin position="1"/>
        <end position="16"/>
    </location>
</feature>
<sequence>MVKILLMVLRFCITEAEKYSGKDYVRKENNGEKKQDAWMDIVYNLNFQQEILFHALHLHLIEKENLLTILYHQVLLAIVIKETKIQQDNIKQKIQSELSKPLGINIKTENIVRRTLVGSRALLEDYLQISKNVESVVTNTIGSLENPKFSNDNYIMQQQNELTAIATIKTEPGIV</sequence>
<feature type="chain" id="PRO_5008403279" evidence="1">
    <location>
        <begin position="17"/>
        <end position="175"/>
    </location>
</feature>
<reference evidence="2" key="2">
    <citation type="submission" date="2020-05" db="UniProtKB">
        <authorList>
            <consortium name="EnsemblMetazoa"/>
        </authorList>
    </citation>
    <scope>IDENTIFICATION</scope>
    <source>
        <strain evidence="2">IAEA</strain>
    </source>
</reference>
<dbReference type="STRING" id="7398.A0A1A9ZVZ9"/>
<organism evidence="2 3">
    <name type="scientific">Glossina pallidipes</name>
    <name type="common">Tsetse fly</name>
    <dbReference type="NCBI Taxonomy" id="7398"/>
    <lineage>
        <taxon>Eukaryota</taxon>
        <taxon>Metazoa</taxon>
        <taxon>Ecdysozoa</taxon>
        <taxon>Arthropoda</taxon>
        <taxon>Hexapoda</taxon>
        <taxon>Insecta</taxon>
        <taxon>Pterygota</taxon>
        <taxon>Neoptera</taxon>
        <taxon>Endopterygota</taxon>
        <taxon>Diptera</taxon>
        <taxon>Brachycera</taxon>
        <taxon>Muscomorpha</taxon>
        <taxon>Hippoboscoidea</taxon>
        <taxon>Glossinidae</taxon>
        <taxon>Glossina</taxon>
    </lineage>
</organism>
<keyword evidence="3" id="KW-1185">Reference proteome</keyword>
<evidence type="ECO:0000313" key="3">
    <source>
        <dbReference type="Proteomes" id="UP000092445"/>
    </source>
</evidence>
<reference evidence="3" key="1">
    <citation type="submission" date="2014-03" db="EMBL/GenBank/DDBJ databases">
        <authorList>
            <person name="Aksoy S."/>
            <person name="Warren W."/>
            <person name="Wilson R.K."/>
        </authorList>
    </citation>
    <scope>NUCLEOTIDE SEQUENCE [LARGE SCALE GENOMIC DNA]</scope>
    <source>
        <strain evidence="3">IAEA</strain>
    </source>
</reference>